<feature type="signal peptide" evidence="1">
    <location>
        <begin position="1"/>
        <end position="24"/>
    </location>
</feature>
<dbReference type="AlphaFoldDB" id="A0A6M4IP33"/>
<keyword evidence="1" id="KW-0732">Signal</keyword>
<dbReference type="EMBL" id="CP053085">
    <property type="protein sequence ID" value="QJR36500.1"/>
    <property type="molecule type" value="Genomic_DNA"/>
</dbReference>
<evidence type="ECO:0000259" key="2">
    <source>
        <dbReference type="Pfam" id="PF07589"/>
    </source>
</evidence>
<dbReference type="Proteomes" id="UP000500938">
    <property type="component" value="Chromosome"/>
</dbReference>
<feature type="chain" id="PRO_5026683347" evidence="1">
    <location>
        <begin position="25"/>
        <end position="220"/>
    </location>
</feature>
<dbReference type="Pfam" id="PF07589">
    <property type="entry name" value="PEP-CTERM"/>
    <property type="match status" value="1"/>
</dbReference>
<protein>
    <submittedName>
        <fullName evidence="3">PEP-CTERM sorting domain-containing protein</fullName>
    </submittedName>
</protein>
<gene>
    <name evidence="3" type="ORF">HKW67_13795</name>
</gene>
<keyword evidence="4" id="KW-1185">Reference proteome</keyword>
<dbReference type="NCBIfam" id="TIGR02595">
    <property type="entry name" value="PEP_CTERM"/>
    <property type="match status" value="1"/>
</dbReference>
<evidence type="ECO:0000256" key="1">
    <source>
        <dbReference type="SAM" id="SignalP"/>
    </source>
</evidence>
<evidence type="ECO:0000313" key="4">
    <source>
        <dbReference type="Proteomes" id="UP000500938"/>
    </source>
</evidence>
<feature type="domain" description="Ice-binding protein C-terminal" evidence="2">
    <location>
        <begin position="193"/>
        <end position="216"/>
    </location>
</feature>
<dbReference type="KEGG" id="ggr:HKW67_13795"/>
<sequence>MTRVLTIFSLGIASIAWPAHTLHAQPATVTFDALTESSPGSGIRFVQNCYVESGFQFTAVGVPCTGAPSIDAFVAGSANSPIFDGSTTPSFLLNTSLGSLIDITRVGGGQFSFLSIALAPYFEANTTVLFTGTRAGGNVTQSFDLLGMQSGFMTVMLNATFNNLTSLRLTANNQFSEPLVKFDNVALVGTQVVPEPSTVLLSAAGLAGIALLRLRRRTRA</sequence>
<accession>A0A6M4IP33</accession>
<proteinExistence type="predicted"/>
<evidence type="ECO:0000313" key="3">
    <source>
        <dbReference type="EMBL" id="QJR36500.1"/>
    </source>
</evidence>
<organism evidence="3 4">
    <name type="scientific">Gemmatimonas groenlandica</name>
    <dbReference type="NCBI Taxonomy" id="2732249"/>
    <lineage>
        <taxon>Bacteria</taxon>
        <taxon>Pseudomonadati</taxon>
        <taxon>Gemmatimonadota</taxon>
        <taxon>Gemmatimonadia</taxon>
        <taxon>Gemmatimonadales</taxon>
        <taxon>Gemmatimonadaceae</taxon>
        <taxon>Gemmatimonas</taxon>
    </lineage>
</organism>
<reference evidence="3 4" key="1">
    <citation type="submission" date="2020-05" db="EMBL/GenBank/DDBJ databases">
        <title>Complete genome sequence of Gemmatimonas greenlandica TET16.</title>
        <authorList>
            <person name="Zeng Y."/>
        </authorList>
    </citation>
    <scope>NUCLEOTIDE SEQUENCE [LARGE SCALE GENOMIC DNA]</scope>
    <source>
        <strain evidence="3 4">TET16</strain>
    </source>
</reference>
<dbReference type="InterPro" id="IPR013424">
    <property type="entry name" value="Ice-binding_C"/>
</dbReference>
<name>A0A6M4IP33_9BACT</name>